<organism evidence="3 4">
    <name type="scientific">Desulfobulbus oligotrophicus</name>
    <dbReference type="NCBI Taxonomy" id="1909699"/>
    <lineage>
        <taxon>Bacteria</taxon>
        <taxon>Pseudomonadati</taxon>
        <taxon>Thermodesulfobacteriota</taxon>
        <taxon>Desulfobulbia</taxon>
        <taxon>Desulfobulbales</taxon>
        <taxon>Desulfobulbaceae</taxon>
        <taxon>Desulfobulbus</taxon>
    </lineage>
</organism>
<dbReference type="PANTHER" id="PTHR42850">
    <property type="entry name" value="METALLOPHOSPHOESTERASE"/>
    <property type="match status" value="1"/>
</dbReference>
<dbReference type="GO" id="GO:0016791">
    <property type="term" value="F:phosphatase activity"/>
    <property type="evidence" value="ECO:0007669"/>
    <property type="project" value="TreeGrafter"/>
</dbReference>
<name>A0A7T6ARD5_9BACT</name>
<dbReference type="Proteomes" id="UP000596092">
    <property type="component" value="Chromosome"/>
</dbReference>
<evidence type="ECO:0000313" key="3">
    <source>
        <dbReference type="EMBL" id="QQG66696.1"/>
    </source>
</evidence>
<dbReference type="PIRSF" id="PIRSF000883">
    <property type="entry name" value="Pesterase_MJ0912"/>
    <property type="match status" value="1"/>
</dbReference>
<dbReference type="AlphaFoldDB" id="A0A7T6ARD5"/>
<evidence type="ECO:0000259" key="2">
    <source>
        <dbReference type="Pfam" id="PF12850"/>
    </source>
</evidence>
<dbReference type="Pfam" id="PF12850">
    <property type="entry name" value="Metallophos_2"/>
    <property type="match status" value="1"/>
</dbReference>
<dbReference type="RefSeq" id="WP_199262979.1">
    <property type="nucleotide sequence ID" value="NZ_CP054140.1"/>
</dbReference>
<protein>
    <submittedName>
        <fullName evidence="3">Metallophosphoesterase</fullName>
    </submittedName>
</protein>
<gene>
    <name evidence="3" type="ORF">HP555_12880</name>
</gene>
<feature type="domain" description="Calcineurin-like phosphoesterase" evidence="2">
    <location>
        <begin position="1"/>
        <end position="163"/>
    </location>
</feature>
<proteinExistence type="inferred from homology"/>
<dbReference type="InterPro" id="IPR011152">
    <property type="entry name" value="Pesterase_MJ0912"/>
</dbReference>
<comment type="similarity">
    <text evidence="1">Belongs to the metallophosphoesterase superfamily. YfcE family.</text>
</comment>
<dbReference type="KEGG" id="dog:HP555_12880"/>
<dbReference type="PANTHER" id="PTHR42850:SF2">
    <property type="entry name" value="BLL5683 PROTEIN"/>
    <property type="match status" value="1"/>
</dbReference>
<keyword evidence="4" id="KW-1185">Reference proteome</keyword>
<dbReference type="GO" id="GO:0005737">
    <property type="term" value="C:cytoplasm"/>
    <property type="evidence" value="ECO:0007669"/>
    <property type="project" value="TreeGrafter"/>
</dbReference>
<accession>A0A7T6ARD5</accession>
<sequence length="243" mass="27227">MRVAILADIHGNFRALEAVLADIALLSVDRIFSLGDNIGYGPEPEEVVQALIRSKVCSVMGNHELGLASRSYSVRFHATARDSLHLTRSLLSAQSLSWLTSLPSSLVWNDTRFVHGCPPESMTVYLYNPTETRLQRVFAAYSERICFAGHTHDLSWHQSDNSTVTSCPLPLGHSDLARQVRHLLLCGSVGQPRDMFSWHAKYVLWDQEAATIEIRSVVYDVQTTMQLLGERGFPGSNAKRLFW</sequence>
<reference evidence="3 4" key="1">
    <citation type="submission" date="2020-05" db="EMBL/GenBank/DDBJ databases">
        <title>Complete genome of Desulfobulbus oligotrophicus.</title>
        <authorList>
            <person name="Podar M."/>
        </authorList>
    </citation>
    <scope>NUCLEOTIDE SEQUENCE [LARGE SCALE GENOMIC DNA]</scope>
    <source>
        <strain evidence="3 4">Prop6</strain>
    </source>
</reference>
<dbReference type="SUPFAM" id="SSF56300">
    <property type="entry name" value="Metallo-dependent phosphatases"/>
    <property type="match status" value="1"/>
</dbReference>
<evidence type="ECO:0000256" key="1">
    <source>
        <dbReference type="ARBA" id="ARBA00008950"/>
    </source>
</evidence>
<dbReference type="InterPro" id="IPR029052">
    <property type="entry name" value="Metallo-depent_PP-like"/>
</dbReference>
<dbReference type="InterPro" id="IPR050126">
    <property type="entry name" value="Ap4A_hydrolase"/>
</dbReference>
<dbReference type="CDD" id="cd00838">
    <property type="entry name" value="MPP_superfamily"/>
    <property type="match status" value="1"/>
</dbReference>
<evidence type="ECO:0000313" key="4">
    <source>
        <dbReference type="Proteomes" id="UP000596092"/>
    </source>
</evidence>
<dbReference type="EMBL" id="CP054140">
    <property type="protein sequence ID" value="QQG66696.1"/>
    <property type="molecule type" value="Genomic_DNA"/>
</dbReference>
<dbReference type="Gene3D" id="3.60.21.10">
    <property type="match status" value="1"/>
</dbReference>
<dbReference type="InterPro" id="IPR024654">
    <property type="entry name" value="Calcineurin-like_PHP_lpxH"/>
</dbReference>